<accession>A0A1M6U3M9</accession>
<name>A0A1M6U3M9_9BRAD</name>
<dbReference type="InterPro" id="IPR038726">
    <property type="entry name" value="PDDEXK_AddAB-type"/>
</dbReference>
<dbReference type="InterPro" id="IPR011604">
    <property type="entry name" value="PDDEXK-like_dom_sf"/>
</dbReference>
<gene>
    <name evidence="2" type="ORF">SAMN05444159_3776</name>
</gene>
<dbReference type="OrthoDB" id="9780606at2"/>
<dbReference type="Gene3D" id="3.90.320.10">
    <property type="match status" value="1"/>
</dbReference>
<sequence>MRVFSVPVSVPFLRAVIAALVDGRLVDGFDARAHPEKLAQATLYLPTRRAGRMAREIFLDELNADAVVLPRIVALGDIDEDELAFAEEAEQYGGAAPLEIPSKLGELERRLTLAKLVAAWAKSPVSAPLVVGGPASTLALATDLARLMDDMVTRGVGWEALDGLVPDQLDKYWQHSLEFLAIARQAWPAHLAEIGKIEPAARRDLLIEAEAKRLTGHRDGPVIAAGSTGSMPATARFLHAVSAMPHGAVVLPGLDTDLDEEAWQLIGGVRDAQGKFITQPASNHPQFAMHALLHRFGIRRGDVEILNAPSPHGRDVLVSEAMRPSNASAQWHRRLGEPDIVGKISAGMTNLAVIEAANPEMEALSIAVAMREARHLDKSAALVTPDRALARRVMAALGRWNLAFDDSGGDALMETPAGIFARLTAEAAAKQLEPPTLLALIKHPLCRLGGAQGAFRAAIETLELALLRGTRPQAGSGGLARDFARFFEELAKLNRGETSSLHRAEPRTRLRDREIEAARQLIKTLHAALSPLESLSSSKPYDFAELAKCHRDVLTALSRDEHGVAIIFDGPQGSALASAFDDLLGGGAQSGLMVQLGDYPEVFQTAFADRTVRRPEAANVHLKIYGPLEARLTQSDRVIVGGLVEGVWPPQPRTDPWLSRPMRHELGLDLPERRIGLSAHDFAQLLGAEDVILSHAAKVGGAPAVASRFLHRLEAVAGEARWDAARQAGEKYVRFAEELDRPDKIAPIPQPAPKPPRATRPLKLSVTAIEDWLRDPYTIYAKYILRLAPLDPVDMPLSAADRGSAIHDALGEFTQNFATALPDSPALALRGIGEKYFAPLMERPEARALWWPRFQRIAKWFAEWEIARRGNIGIIDAEIGGEIPIRLDNERTFVLSARADRIERRHDGTYAILDYKTGQPPTGKQVRMGLSPQLTLEAAILREGGFANIPADASVGELVYVRLSGNNPPGEQRSLELKIKPSDQPQPPDAAADYARQQLEKLIRQFEDEDQAYTSLNLSMWSNRYGAYDDLARIKEWSAAGGLGIEEW</sequence>
<dbReference type="Proteomes" id="UP000189935">
    <property type="component" value="Chromosome I"/>
</dbReference>
<dbReference type="AlphaFoldDB" id="A0A1M6U3M9"/>
<protein>
    <submittedName>
        <fullName evidence="2">DNA helicase/exodeoxyribonuclease V, subunit B</fullName>
    </submittedName>
</protein>
<dbReference type="InterPro" id="IPR014153">
    <property type="entry name" value="Ds_break_AddB"/>
</dbReference>
<dbReference type="InterPro" id="IPR027417">
    <property type="entry name" value="P-loop_NTPase"/>
</dbReference>
<feature type="domain" description="PD-(D/E)XK endonuclease-like" evidence="1">
    <location>
        <begin position="764"/>
        <end position="1009"/>
    </location>
</feature>
<dbReference type="RefSeq" id="WP_079540263.1">
    <property type="nucleotide sequence ID" value="NZ_LT670844.1"/>
</dbReference>
<keyword evidence="2" id="KW-0347">Helicase</keyword>
<dbReference type="EMBL" id="LT670844">
    <property type="protein sequence ID" value="SHK63754.1"/>
    <property type="molecule type" value="Genomic_DNA"/>
</dbReference>
<organism evidence="2 3">
    <name type="scientific">Bradyrhizobium lablabi</name>
    <dbReference type="NCBI Taxonomy" id="722472"/>
    <lineage>
        <taxon>Bacteria</taxon>
        <taxon>Pseudomonadati</taxon>
        <taxon>Pseudomonadota</taxon>
        <taxon>Alphaproteobacteria</taxon>
        <taxon>Hyphomicrobiales</taxon>
        <taxon>Nitrobacteraceae</taxon>
        <taxon>Bradyrhizobium</taxon>
    </lineage>
</organism>
<dbReference type="SUPFAM" id="SSF52540">
    <property type="entry name" value="P-loop containing nucleoside triphosphate hydrolases"/>
    <property type="match status" value="1"/>
</dbReference>
<evidence type="ECO:0000313" key="3">
    <source>
        <dbReference type="Proteomes" id="UP000189935"/>
    </source>
</evidence>
<evidence type="ECO:0000313" key="2">
    <source>
        <dbReference type="EMBL" id="SHK63754.1"/>
    </source>
</evidence>
<keyword evidence="2" id="KW-0378">Hydrolase</keyword>
<reference evidence="2 3" key="1">
    <citation type="submission" date="2016-11" db="EMBL/GenBank/DDBJ databases">
        <authorList>
            <person name="Jaros S."/>
            <person name="Januszkiewicz K."/>
            <person name="Wedrychowicz H."/>
        </authorList>
    </citation>
    <scope>NUCLEOTIDE SEQUENCE [LARGE SCALE GENOMIC DNA]</scope>
    <source>
        <strain evidence="2 3">GAS499</strain>
    </source>
</reference>
<dbReference type="NCBIfam" id="TIGR02786">
    <property type="entry name" value="addB_alphas"/>
    <property type="match status" value="1"/>
</dbReference>
<keyword evidence="2" id="KW-0547">Nucleotide-binding</keyword>
<evidence type="ECO:0000259" key="1">
    <source>
        <dbReference type="Pfam" id="PF12705"/>
    </source>
</evidence>
<keyword evidence="2" id="KW-0067">ATP-binding</keyword>
<dbReference type="Pfam" id="PF12705">
    <property type="entry name" value="PDDEXK_1"/>
    <property type="match status" value="1"/>
</dbReference>
<proteinExistence type="predicted"/>
<dbReference type="GO" id="GO:0004386">
    <property type="term" value="F:helicase activity"/>
    <property type="evidence" value="ECO:0007669"/>
    <property type="project" value="UniProtKB-KW"/>
</dbReference>